<proteinExistence type="predicted"/>
<dbReference type="Proteomes" id="UP001521074">
    <property type="component" value="Unassembled WGS sequence"/>
</dbReference>
<evidence type="ECO:0000256" key="1">
    <source>
        <dbReference type="SAM" id="MobiDB-lite"/>
    </source>
</evidence>
<evidence type="ECO:0000313" key="3">
    <source>
        <dbReference type="Proteomes" id="UP001521074"/>
    </source>
</evidence>
<comment type="caution">
    <text evidence="2">The sequence shown here is derived from an EMBL/GenBank/DDBJ whole genome shotgun (WGS) entry which is preliminary data.</text>
</comment>
<feature type="compositionally biased region" description="Gly residues" evidence="1">
    <location>
        <begin position="37"/>
        <end position="48"/>
    </location>
</feature>
<protein>
    <submittedName>
        <fullName evidence="2">Uncharacterized protein</fullName>
    </submittedName>
</protein>
<sequence>MSDGVEGLLAALMCHTGVDKPSEGDRPPQLTASGATTTGGGTTIGGPA</sequence>
<reference evidence="2 3" key="1">
    <citation type="submission" date="2021-12" db="EMBL/GenBank/DDBJ databases">
        <title>Genome sequence of Acetobacter sicerae DmPark20a_162.</title>
        <authorList>
            <person name="Chaston J.M."/>
        </authorList>
    </citation>
    <scope>NUCLEOTIDE SEQUENCE [LARGE SCALE GENOMIC DNA]</scope>
    <source>
        <strain evidence="2 3">DmPark20a_162</strain>
    </source>
</reference>
<feature type="compositionally biased region" description="Basic and acidic residues" evidence="1">
    <location>
        <begin position="17"/>
        <end position="26"/>
    </location>
</feature>
<dbReference type="RefSeq" id="WP_232877497.1">
    <property type="nucleotide sequence ID" value="NZ_JAJSOJ010000024.1"/>
</dbReference>
<evidence type="ECO:0000313" key="2">
    <source>
        <dbReference type="EMBL" id="MCE0743901.1"/>
    </source>
</evidence>
<organism evidence="2 3">
    <name type="scientific">Acetobacter sicerae</name>
    <dbReference type="NCBI Taxonomy" id="85325"/>
    <lineage>
        <taxon>Bacteria</taxon>
        <taxon>Pseudomonadati</taxon>
        <taxon>Pseudomonadota</taxon>
        <taxon>Alphaproteobacteria</taxon>
        <taxon>Acetobacterales</taxon>
        <taxon>Acetobacteraceae</taxon>
        <taxon>Acetobacter</taxon>
    </lineage>
</organism>
<name>A0ABS8VZE0_9PROT</name>
<keyword evidence="3" id="KW-1185">Reference proteome</keyword>
<dbReference type="EMBL" id="JAJSOJ010000024">
    <property type="protein sequence ID" value="MCE0743901.1"/>
    <property type="molecule type" value="Genomic_DNA"/>
</dbReference>
<gene>
    <name evidence="2" type="ORF">LWC05_08395</name>
</gene>
<feature type="region of interest" description="Disordered" evidence="1">
    <location>
        <begin position="16"/>
        <end position="48"/>
    </location>
</feature>
<accession>A0ABS8VZE0</accession>